<keyword evidence="2" id="KW-1185">Reference proteome</keyword>
<evidence type="ECO:0000313" key="1">
    <source>
        <dbReference type="EMBL" id="GAA5340619.1"/>
    </source>
</evidence>
<gene>
    <name evidence="1" type="ORF">KACC15558_16590</name>
</gene>
<dbReference type="Proteomes" id="UP001498935">
    <property type="component" value="Unassembled WGS sequence"/>
</dbReference>
<dbReference type="EMBL" id="BAABNP010000006">
    <property type="protein sequence ID" value="GAA5340619.1"/>
    <property type="molecule type" value="Genomic_DNA"/>
</dbReference>
<sequence length="83" mass="8198">MLSPFPSKLRNALGSRSRSTSAIFAGVAALILAMGITVPSATSASAAEVDAVTDVATAPDPGNGRESVGSLSWLIAVEGVVGV</sequence>
<evidence type="ECO:0000313" key="2">
    <source>
        <dbReference type="Proteomes" id="UP001498935"/>
    </source>
</evidence>
<organism evidence="1 2">
    <name type="scientific">Brevibacterium ammoniilyticum</name>
    <dbReference type="NCBI Taxonomy" id="1046555"/>
    <lineage>
        <taxon>Bacteria</taxon>
        <taxon>Bacillati</taxon>
        <taxon>Actinomycetota</taxon>
        <taxon>Actinomycetes</taxon>
        <taxon>Micrococcales</taxon>
        <taxon>Brevibacteriaceae</taxon>
        <taxon>Brevibacterium</taxon>
    </lineage>
</organism>
<reference evidence="1 2" key="1">
    <citation type="submission" date="2024-02" db="EMBL/GenBank/DDBJ databases">
        <title>Characterization of antibiotic resistant novel bacterial strains and their environmental applications.</title>
        <authorList>
            <person name="Manzoor S."/>
            <person name="Abbas S."/>
            <person name="Arshad M."/>
            <person name="Li W.J."/>
            <person name="Ahmed I."/>
        </authorList>
    </citation>
    <scope>NUCLEOTIDE SEQUENCE [LARGE SCALE GENOMIC DNA]</scope>
    <source>
        <strain evidence="1 2">KACC 15558</strain>
    </source>
</reference>
<comment type="caution">
    <text evidence="1">The sequence shown here is derived from an EMBL/GenBank/DDBJ whole genome shotgun (WGS) entry which is preliminary data.</text>
</comment>
<name>A0ABP9U0F6_9MICO</name>
<accession>A0ABP9U0F6</accession>
<proteinExistence type="predicted"/>
<protein>
    <submittedName>
        <fullName evidence="1">Uncharacterized protein</fullName>
    </submittedName>
</protein>